<name>A0A644YZD9_9ZZZZ</name>
<proteinExistence type="predicted"/>
<accession>A0A644YZD9</accession>
<protein>
    <submittedName>
        <fullName evidence="1">Uncharacterized protein</fullName>
    </submittedName>
</protein>
<evidence type="ECO:0000313" key="1">
    <source>
        <dbReference type="EMBL" id="MPM33842.1"/>
    </source>
</evidence>
<gene>
    <name evidence="1" type="ORF">SDC9_80423</name>
</gene>
<reference evidence="1" key="1">
    <citation type="submission" date="2019-08" db="EMBL/GenBank/DDBJ databases">
        <authorList>
            <person name="Kucharzyk K."/>
            <person name="Murdoch R.W."/>
            <person name="Higgins S."/>
            <person name="Loffler F."/>
        </authorList>
    </citation>
    <scope>NUCLEOTIDE SEQUENCE</scope>
</reference>
<dbReference type="EMBL" id="VSSQ01006781">
    <property type="protein sequence ID" value="MPM33842.1"/>
    <property type="molecule type" value="Genomic_DNA"/>
</dbReference>
<dbReference type="AlphaFoldDB" id="A0A644YZD9"/>
<organism evidence="1">
    <name type="scientific">bioreactor metagenome</name>
    <dbReference type="NCBI Taxonomy" id="1076179"/>
    <lineage>
        <taxon>unclassified sequences</taxon>
        <taxon>metagenomes</taxon>
        <taxon>ecological metagenomes</taxon>
    </lineage>
</organism>
<comment type="caution">
    <text evidence="1">The sequence shown here is derived from an EMBL/GenBank/DDBJ whole genome shotgun (WGS) entry which is preliminary data.</text>
</comment>
<sequence>MQGNQLIDDHVARAGIKGKNIQWAPIGGKDSDVTDASDVLYSNTLALLMEQKVVNIRS</sequence>